<organism evidence="8">
    <name type="scientific">Medicago truncatula</name>
    <name type="common">Barrel medic</name>
    <name type="synonym">Medicago tribuloides</name>
    <dbReference type="NCBI Taxonomy" id="3880"/>
    <lineage>
        <taxon>Eukaryota</taxon>
        <taxon>Viridiplantae</taxon>
        <taxon>Streptophyta</taxon>
        <taxon>Embryophyta</taxon>
        <taxon>Tracheophyta</taxon>
        <taxon>Spermatophyta</taxon>
        <taxon>Magnoliopsida</taxon>
        <taxon>eudicotyledons</taxon>
        <taxon>Gunneridae</taxon>
        <taxon>Pentapetalae</taxon>
        <taxon>rosids</taxon>
        <taxon>fabids</taxon>
        <taxon>Fabales</taxon>
        <taxon>Fabaceae</taxon>
        <taxon>Papilionoideae</taxon>
        <taxon>50 kb inversion clade</taxon>
        <taxon>NPAAA clade</taxon>
        <taxon>Hologalegina</taxon>
        <taxon>IRL clade</taxon>
        <taxon>Trifolieae</taxon>
        <taxon>Medicago</taxon>
    </lineage>
</organism>
<feature type="region of interest" description="Disordered" evidence="6">
    <location>
        <begin position="23"/>
        <end position="42"/>
    </location>
</feature>
<evidence type="ECO:0000256" key="5">
    <source>
        <dbReference type="ARBA" id="ARBA00023242"/>
    </source>
</evidence>
<dbReference type="Gene3D" id="2.20.25.80">
    <property type="entry name" value="WRKY domain"/>
    <property type="match status" value="1"/>
</dbReference>
<name>Q2HTE7_MEDTR</name>
<dbReference type="InterPro" id="IPR003657">
    <property type="entry name" value="WRKY_dom"/>
</dbReference>
<gene>
    <name evidence="8" type="ORF">MtrDRAFT_AC150442g16v2</name>
</gene>
<keyword evidence="2" id="KW-0805">Transcription regulation</keyword>
<dbReference type="AlphaFoldDB" id="Q2HTE7"/>
<feature type="compositionally biased region" description="Basic residues" evidence="6">
    <location>
        <begin position="293"/>
        <end position="303"/>
    </location>
</feature>
<dbReference type="Pfam" id="PF03106">
    <property type="entry name" value="WRKY"/>
    <property type="match status" value="1"/>
</dbReference>
<evidence type="ECO:0000256" key="1">
    <source>
        <dbReference type="ARBA" id="ARBA00004123"/>
    </source>
</evidence>
<accession>Q2HTE7</accession>
<keyword evidence="4" id="KW-0804">Transcription</keyword>
<dbReference type="EMBL" id="AC150442">
    <property type="protein sequence ID" value="ABD32684.1"/>
    <property type="molecule type" value="Genomic_DNA"/>
</dbReference>
<evidence type="ECO:0000256" key="2">
    <source>
        <dbReference type="ARBA" id="ARBA00023015"/>
    </source>
</evidence>
<dbReference type="SUPFAM" id="SSF118290">
    <property type="entry name" value="WRKY DNA-binding domain"/>
    <property type="match status" value="1"/>
</dbReference>
<dbReference type="InterPro" id="IPR036576">
    <property type="entry name" value="WRKY_dom_sf"/>
</dbReference>
<evidence type="ECO:0000256" key="4">
    <source>
        <dbReference type="ARBA" id="ARBA00023163"/>
    </source>
</evidence>
<dbReference type="InterPro" id="IPR044810">
    <property type="entry name" value="WRKY_plant"/>
</dbReference>
<protein>
    <submittedName>
        <fullName evidence="8">DNA-binding WRKY</fullName>
    </submittedName>
</protein>
<feature type="compositionally biased region" description="Polar residues" evidence="6">
    <location>
        <begin position="262"/>
        <end position="276"/>
    </location>
</feature>
<proteinExistence type="predicted"/>
<reference evidence="8" key="2">
    <citation type="submission" date="2007-03" db="EMBL/GenBank/DDBJ databases">
        <authorList>
            <consortium name="The International Medicago Genome Annotation Group"/>
        </authorList>
    </citation>
    <scope>NUCLEOTIDE SEQUENCE</scope>
</reference>
<keyword evidence="5" id="KW-0539">Nucleus</keyword>
<dbReference type="GO" id="GO:0043565">
    <property type="term" value="F:sequence-specific DNA binding"/>
    <property type="evidence" value="ECO:0007669"/>
    <property type="project" value="InterPro"/>
</dbReference>
<reference evidence="8" key="1">
    <citation type="submission" date="2004-11" db="EMBL/GenBank/DDBJ databases">
        <authorList>
            <person name="Town C.D."/>
        </authorList>
    </citation>
    <scope>NUCLEOTIDE SEQUENCE</scope>
</reference>
<dbReference type="PANTHER" id="PTHR32096">
    <property type="entry name" value="WRKY TRANSCRIPTION FACTOR 30-RELATED-RELATED"/>
    <property type="match status" value="1"/>
</dbReference>
<keyword evidence="3 8" id="KW-0238">DNA-binding</keyword>
<dbReference type="GO" id="GO:0003700">
    <property type="term" value="F:DNA-binding transcription factor activity"/>
    <property type="evidence" value="ECO:0007669"/>
    <property type="project" value="InterPro"/>
</dbReference>
<comment type="subcellular location">
    <subcellularLocation>
        <location evidence="1">Nucleus</location>
    </subcellularLocation>
</comment>
<dbReference type="PROSITE" id="PS50811">
    <property type="entry name" value="WRKY"/>
    <property type="match status" value="1"/>
</dbReference>
<dbReference type="GO" id="GO:0005634">
    <property type="term" value="C:nucleus"/>
    <property type="evidence" value="ECO:0007669"/>
    <property type="project" value="UniProtKB-SubCell"/>
</dbReference>
<evidence type="ECO:0000256" key="6">
    <source>
        <dbReference type="SAM" id="MobiDB-lite"/>
    </source>
</evidence>
<sequence>MDNDDWDLFSIVRRCKATTLAQPTTNFETPPPTTTIPYNNTISPQNTTSSYFDSFTFNDENNSFPFTPPRPNDFIDLEKLIFNSIPTTVVPTPTTTIPTPTTLTTITPTIPTHITTTATLTNTSVQGSDQNSIRFDFPIPVEHQLVQPNYLTELEKIMLNFNPITINPTPTFTTPTTPTTITPVSNTTTFTTPKPTTIIHTPFTTTPTMSTVLGTNQNTTFSDFSMFIQQQHIQPDHNNQVFALKTIACVDITTAHFDRANNHPSVLNQPSREQNQPPIPVPRTTSRVLPYTHPHKPNSRKRRSNDMVMEFCMNEDKLEEDPWAWRKYGQKPIKGSEHPSDTFAKQKFFTKWIRVAKRAQPVEPACSTRHFRRTG</sequence>
<dbReference type="PANTHER" id="PTHR32096:SF19">
    <property type="entry name" value="OS01G0750100 PROTEIN"/>
    <property type="match status" value="1"/>
</dbReference>
<evidence type="ECO:0000313" key="8">
    <source>
        <dbReference type="EMBL" id="ABD32684.1"/>
    </source>
</evidence>
<feature type="domain" description="WRKY" evidence="7">
    <location>
        <begin position="314"/>
        <end position="369"/>
    </location>
</feature>
<evidence type="ECO:0000259" key="7">
    <source>
        <dbReference type="PROSITE" id="PS50811"/>
    </source>
</evidence>
<feature type="region of interest" description="Disordered" evidence="6">
    <location>
        <begin position="261"/>
        <end position="304"/>
    </location>
</feature>
<evidence type="ECO:0000256" key="3">
    <source>
        <dbReference type="ARBA" id="ARBA00023125"/>
    </source>
</evidence>